<organism evidence="1">
    <name type="scientific">Mesocestoides corti</name>
    <name type="common">Flatworm</name>
    <dbReference type="NCBI Taxonomy" id="53468"/>
    <lineage>
        <taxon>Eukaryota</taxon>
        <taxon>Metazoa</taxon>
        <taxon>Spiralia</taxon>
        <taxon>Lophotrochozoa</taxon>
        <taxon>Platyhelminthes</taxon>
        <taxon>Cestoda</taxon>
        <taxon>Eucestoda</taxon>
        <taxon>Cyclophyllidea</taxon>
        <taxon>Mesocestoididae</taxon>
        <taxon>Mesocestoides</taxon>
    </lineage>
</organism>
<evidence type="ECO:0000313" key="1">
    <source>
        <dbReference type="WBParaSite" id="MCU_004581-RA"/>
    </source>
</evidence>
<dbReference type="AlphaFoldDB" id="A0A5K3F389"/>
<sequence>GGSKSDVWRPSTTINSALLPEDYSNSSLGAIKPQSTWSSVEPDLETHSFSAAPLDFSRFPLPPSNLCHFGVSTSKAIARFLLATNAMAQVCATGLPSVTTPQTTTAPATSCSNSGQRYDKNLFSIADHIKNDAKGENKTNDRNGSKPICCPICHEDLTSTDLSAHISLELETLDKETQRWQSWQPDQSVYERCMAFQTSGLFDEVSSNQRFHKFQLVKQRRLARRFNFSIRDYSFGIQQCPRATTGSYPYDCSTSASAFPTKIRRMEK</sequence>
<proteinExistence type="predicted"/>
<name>A0A5K3F389_MESCO</name>
<accession>A0A5K3F389</accession>
<protein>
    <submittedName>
        <fullName evidence="1">E3 ubiquitin-protein ligase</fullName>
    </submittedName>
</protein>
<reference evidence="1" key="1">
    <citation type="submission" date="2019-11" db="UniProtKB">
        <authorList>
            <consortium name="WormBaseParasite"/>
        </authorList>
    </citation>
    <scope>IDENTIFICATION</scope>
</reference>
<dbReference type="WBParaSite" id="MCU_004581-RA">
    <property type="protein sequence ID" value="MCU_004581-RA"/>
    <property type="gene ID" value="MCU_004581"/>
</dbReference>